<protein>
    <submittedName>
        <fullName evidence="2">Uncharacterized protein</fullName>
    </submittedName>
</protein>
<keyword evidence="1" id="KW-0472">Membrane</keyword>
<keyword evidence="1" id="KW-0812">Transmembrane</keyword>
<accession>A0A291N6R2</accession>
<evidence type="ECO:0000313" key="2">
    <source>
        <dbReference type="EMBL" id="ATI82925.1"/>
    </source>
</evidence>
<gene>
    <name evidence="2" type="ORF">A6768_24945</name>
</gene>
<evidence type="ECO:0000256" key="1">
    <source>
        <dbReference type="SAM" id="Phobius"/>
    </source>
</evidence>
<dbReference type="KEGG" id="sya:A6768_24945"/>
<dbReference type="AlphaFoldDB" id="A0A291N6R2"/>
<feature type="transmembrane region" description="Helical" evidence="1">
    <location>
        <begin position="7"/>
        <end position="31"/>
    </location>
</feature>
<sequence>MMSQDLFLRAGAVAAGAAVVLFWLLGLVHLWRRQSASRPFVSVGMGDRLVALLWPLVYLVALFALIFAAVRGAGRR</sequence>
<organism evidence="2 3">
    <name type="scientific">Sphingobium yanoikuyae</name>
    <name type="common">Sphingomonas yanoikuyae</name>
    <dbReference type="NCBI Taxonomy" id="13690"/>
    <lineage>
        <taxon>Bacteria</taxon>
        <taxon>Pseudomonadati</taxon>
        <taxon>Pseudomonadota</taxon>
        <taxon>Alphaproteobacteria</taxon>
        <taxon>Sphingomonadales</taxon>
        <taxon>Sphingomonadaceae</taxon>
        <taxon>Sphingobium</taxon>
    </lineage>
</organism>
<dbReference type="EMBL" id="CP023741">
    <property type="protein sequence ID" value="ATI82925.1"/>
    <property type="molecule type" value="Genomic_DNA"/>
</dbReference>
<reference evidence="2 3" key="1">
    <citation type="submission" date="2017-10" db="EMBL/GenBank/DDBJ databases">
        <title>Sphingobium yanoikuyae S72.</title>
        <authorList>
            <person name="Sanchez E."/>
            <person name="Bustos P."/>
            <person name="Mendoza P."/>
            <person name="Guo X."/>
            <person name="Mendoza A."/>
        </authorList>
    </citation>
    <scope>NUCLEOTIDE SEQUENCE [LARGE SCALE GENOMIC DNA]</scope>
    <source>
        <strain evidence="2 3">S72</strain>
    </source>
</reference>
<dbReference type="GeneID" id="57780111"/>
<name>A0A291N6R2_SPHYA</name>
<feature type="transmembrane region" description="Helical" evidence="1">
    <location>
        <begin position="51"/>
        <end position="70"/>
    </location>
</feature>
<dbReference type="Proteomes" id="UP000219422">
    <property type="component" value="Chromosome"/>
</dbReference>
<dbReference type="RefSeq" id="WP_097385361.1">
    <property type="nucleotide sequence ID" value="NZ_CP023741.1"/>
</dbReference>
<evidence type="ECO:0000313" key="3">
    <source>
        <dbReference type="Proteomes" id="UP000219422"/>
    </source>
</evidence>
<proteinExistence type="predicted"/>
<keyword evidence="1" id="KW-1133">Transmembrane helix</keyword>